<comment type="subcellular location">
    <subcellularLocation>
        <location evidence="1">Membrane</location>
        <topology evidence="1">Multi-pass membrane protein</topology>
    </subcellularLocation>
</comment>
<accession>A5IK37</accession>
<keyword evidence="2 5" id="KW-0812">Transmembrane</keyword>
<evidence type="ECO:0000256" key="3">
    <source>
        <dbReference type="ARBA" id="ARBA00022989"/>
    </source>
</evidence>
<dbReference type="GO" id="GO:0140359">
    <property type="term" value="F:ABC-type transporter activity"/>
    <property type="evidence" value="ECO:0007669"/>
    <property type="project" value="InterPro"/>
</dbReference>
<name>A5IK37_THEP1</name>
<reference evidence="7 8" key="2">
    <citation type="journal article" date="2009" name="Proc. Natl. Acad. Sci. U.S.A.">
        <title>On the chimeric nature, thermophilic origin, and phylogenetic placement of the Thermotogales.</title>
        <authorList>
            <person name="Zhaxybayeva O."/>
            <person name="Swithers K.S."/>
            <person name="Lapierre P."/>
            <person name="Fournier G.P."/>
            <person name="Bickhart D.M."/>
            <person name="DeBoy R.T."/>
            <person name="Nelson K.E."/>
            <person name="Nesbo C.L."/>
            <person name="Doolittle W.F."/>
            <person name="Gogarten J.P."/>
            <person name="Noll K.M."/>
        </authorList>
    </citation>
    <scope>NUCLEOTIDE SEQUENCE [LARGE SCALE GENOMIC DNA]</scope>
    <source>
        <strain evidence="8">ATCC BAA-488 / DSM 13995 / JCM 10881 / RKU-1</strain>
    </source>
</reference>
<dbReference type="AlphaFoldDB" id="A5IK37"/>
<evidence type="ECO:0000313" key="8">
    <source>
        <dbReference type="Proteomes" id="UP000006558"/>
    </source>
</evidence>
<feature type="transmembrane region" description="Helical" evidence="5">
    <location>
        <begin position="248"/>
        <end position="272"/>
    </location>
</feature>
<reference evidence="8" key="1">
    <citation type="submission" date="2007-05" db="EMBL/GenBank/DDBJ databases">
        <title>Complete sequence of Thermotoga petrophila RKU-1.</title>
        <authorList>
            <consortium name="US DOE Joint Genome Institute"/>
            <person name="Copeland A."/>
            <person name="Lucas S."/>
            <person name="Lapidus A."/>
            <person name="Barry K."/>
            <person name="Glavina del Rio T."/>
            <person name="Dalin E."/>
            <person name="Tice H."/>
            <person name="Pitluck S."/>
            <person name="Sims D."/>
            <person name="Brettin T."/>
            <person name="Bruce D."/>
            <person name="Detter J.C."/>
            <person name="Han C."/>
            <person name="Tapia R."/>
            <person name="Schmutz J."/>
            <person name="Larimer F."/>
            <person name="Land M."/>
            <person name="Hauser L."/>
            <person name="Kyrpides N."/>
            <person name="Mikhailova N."/>
            <person name="Nelson K."/>
            <person name="Gogarten J.P."/>
            <person name="Noll K."/>
            <person name="Richardson P."/>
        </authorList>
    </citation>
    <scope>NUCLEOTIDE SEQUENCE [LARGE SCALE GENOMIC DNA]</scope>
    <source>
        <strain evidence="8">ATCC BAA-488 / DSM 13995 / JCM 10881 / RKU-1</strain>
    </source>
</reference>
<sequence length="361" mass="41127">MRHLVVSILKNDYFRTKSVLFWNFLFPILLYLILVSIFGDMSSNMNLRIGLVGESSLVESVFSHLPSGIEIIRTQNPERDLKYGKIDVCVILPENFDNLFTKAIIFSKTKISVPVEITILYAPERQESIVLANVVSNILESLDLQLRKVKEVEVEYRKKERQAINYSHYILPAVLLVGVMSVGLFTVPYQLALYREQGILKRILASPLRGHHYFFSIVVCGLFAMSITSASVTLFARFVYGVEFPINVSFLGGVLLSFLTFLSVSLLMVSLFKTFSALRAASQVFNQVFMFLGGFYFDVSGIPWPIKAVVLGNPATYLVDYLRGSFGYRTIYSNHFLVPIVWIVLSLVLFFLNWRRVMMVE</sequence>
<feature type="transmembrane region" description="Helical" evidence="5">
    <location>
        <begin position="169"/>
        <end position="192"/>
    </location>
</feature>
<feature type="transmembrane region" description="Helical" evidence="5">
    <location>
        <begin position="336"/>
        <end position="354"/>
    </location>
</feature>
<evidence type="ECO:0000259" key="6">
    <source>
        <dbReference type="PROSITE" id="PS51012"/>
    </source>
</evidence>
<evidence type="ECO:0000256" key="4">
    <source>
        <dbReference type="ARBA" id="ARBA00023136"/>
    </source>
</evidence>
<evidence type="ECO:0000256" key="1">
    <source>
        <dbReference type="ARBA" id="ARBA00004141"/>
    </source>
</evidence>
<dbReference type="Pfam" id="PF12698">
    <property type="entry name" value="ABC2_membrane_3"/>
    <property type="match status" value="1"/>
</dbReference>
<feature type="transmembrane region" description="Helical" evidence="5">
    <location>
        <begin position="284"/>
        <end position="306"/>
    </location>
</feature>
<protein>
    <submittedName>
        <fullName evidence="7">ABC-2 type transporter</fullName>
    </submittedName>
</protein>
<dbReference type="STRING" id="390874.Tpet_0539"/>
<evidence type="ECO:0000313" key="7">
    <source>
        <dbReference type="EMBL" id="ABQ46560.1"/>
    </source>
</evidence>
<evidence type="ECO:0000256" key="5">
    <source>
        <dbReference type="SAM" id="Phobius"/>
    </source>
</evidence>
<dbReference type="PROSITE" id="PS51012">
    <property type="entry name" value="ABC_TM2"/>
    <property type="match status" value="1"/>
</dbReference>
<proteinExistence type="predicted"/>
<dbReference type="PANTHER" id="PTHR43027">
    <property type="entry name" value="DOXORUBICIN RESISTANCE ABC TRANSPORTER PERMEASE PROTEIN DRRC-RELATED"/>
    <property type="match status" value="1"/>
</dbReference>
<feature type="domain" description="ABC transmembrane type-2" evidence="6">
    <location>
        <begin position="132"/>
        <end position="357"/>
    </location>
</feature>
<keyword evidence="3 5" id="KW-1133">Transmembrane helix</keyword>
<organism evidence="7 8">
    <name type="scientific">Thermotoga petrophila (strain ATCC BAA-488 / DSM 13995 / JCM 10881 / RKU-1)</name>
    <dbReference type="NCBI Taxonomy" id="390874"/>
    <lineage>
        <taxon>Bacteria</taxon>
        <taxon>Thermotogati</taxon>
        <taxon>Thermotogota</taxon>
        <taxon>Thermotogae</taxon>
        <taxon>Thermotogales</taxon>
        <taxon>Thermotogaceae</taxon>
        <taxon>Thermotoga</taxon>
    </lineage>
</organism>
<dbReference type="EMBL" id="CP000702">
    <property type="protein sequence ID" value="ABQ46560.1"/>
    <property type="molecule type" value="Genomic_DNA"/>
</dbReference>
<keyword evidence="4 5" id="KW-0472">Membrane</keyword>
<dbReference type="HOGENOM" id="CLU_039483_0_0_0"/>
<feature type="transmembrane region" description="Helical" evidence="5">
    <location>
        <begin position="20"/>
        <end position="38"/>
    </location>
</feature>
<gene>
    <name evidence="7" type="ordered locus">Tpet_0539</name>
</gene>
<feature type="transmembrane region" description="Helical" evidence="5">
    <location>
        <begin position="213"/>
        <end position="236"/>
    </location>
</feature>
<dbReference type="InterPro" id="IPR013525">
    <property type="entry name" value="ABC2_TM"/>
</dbReference>
<dbReference type="RefSeq" id="WP_011943165.1">
    <property type="nucleotide sequence ID" value="NC_009486.1"/>
</dbReference>
<dbReference type="eggNOG" id="COG0842">
    <property type="taxonomic scope" value="Bacteria"/>
</dbReference>
<dbReference type="PANTHER" id="PTHR43027:SF2">
    <property type="entry name" value="TRANSPORT PERMEASE PROTEIN"/>
    <property type="match status" value="1"/>
</dbReference>
<dbReference type="KEGG" id="tpt:Tpet_0539"/>
<dbReference type="GO" id="GO:0016020">
    <property type="term" value="C:membrane"/>
    <property type="evidence" value="ECO:0007669"/>
    <property type="project" value="UniProtKB-SubCell"/>
</dbReference>
<dbReference type="Proteomes" id="UP000006558">
    <property type="component" value="Chromosome"/>
</dbReference>
<dbReference type="InterPro" id="IPR052902">
    <property type="entry name" value="ABC-2_transporter"/>
</dbReference>
<dbReference type="InterPro" id="IPR047817">
    <property type="entry name" value="ABC2_TM_bact-type"/>
</dbReference>
<evidence type="ECO:0000256" key="2">
    <source>
        <dbReference type="ARBA" id="ARBA00022692"/>
    </source>
</evidence>